<dbReference type="PANTHER" id="PTHR44591:SF23">
    <property type="entry name" value="CHEY SUBFAMILY"/>
    <property type="match status" value="1"/>
</dbReference>
<gene>
    <name evidence="4" type="ORF">HXW94_09120</name>
</gene>
<dbReference type="InterPro" id="IPR011006">
    <property type="entry name" value="CheY-like_superfamily"/>
</dbReference>
<proteinExistence type="predicted"/>
<dbReference type="Pfam" id="PF00072">
    <property type="entry name" value="Response_reg"/>
    <property type="match status" value="1"/>
</dbReference>
<dbReference type="InterPro" id="IPR001789">
    <property type="entry name" value="Sig_transdc_resp-reg_receiver"/>
</dbReference>
<dbReference type="Proteomes" id="UP000553343">
    <property type="component" value="Unassembled WGS sequence"/>
</dbReference>
<dbReference type="PROSITE" id="PS50110">
    <property type="entry name" value="RESPONSE_REGULATORY"/>
    <property type="match status" value="1"/>
</dbReference>
<dbReference type="SMART" id="SM00448">
    <property type="entry name" value="REC"/>
    <property type="match status" value="1"/>
</dbReference>
<evidence type="ECO:0000313" key="4">
    <source>
        <dbReference type="EMBL" id="NWH05143.1"/>
    </source>
</evidence>
<evidence type="ECO:0000313" key="5">
    <source>
        <dbReference type="Proteomes" id="UP000553343"/>
    </source>
</evidence>
<dbReference type="Gene3D" id="3.40.50.2300">
    <property type="match status" value="1"/>
</dbReference>
<reference evidence="4 5" key="1">
    <citation type="submission" date="2020-06" db="EMBL/GenBank/DDBJ databases">
        <title>High-quality draft genome of sulfate reducer Desulfobacter latus type strain AcrS2 isolated from marine sediment.</title>
        <authorList>
            <person name="Hoppe M."/>
            <person name="Larsen C.K."/>
            <person name="Marshall I.P.G."/>
            <person name="Schramm A."/>
            <person name="Marietou A.G."/>
        </authorList>
    </citation>
    <scope>NUCLEOTIDE SEQUENCE [LARGE SCALE GENOMIC DNA]</scope>
    <source>
        <strain evidence="4 5">AcRS2</strain>
    </source>
</reference>
<feature type="modified residue" description="4-aspartylphosphate" evidence="2">
    <location>
        <position position="59"/>
    </location>
</feature>
<dbReference type="GO" id="GO:0000160">
    <property type="term" value="P:phosphorelay signal transduction system"/>
    <property type="evidence" value="ECO:0007669"/>
    <property type="project" value="InterPro"/>
</dbReference>
<dbReference type="EMBL" id="JACADJ010000026">
    <property type="protein sequence ID" value="NWH05143.1"/>
    <property type="molecule type" value="Genomic_DNA"/>
</dbReference>
<sequence>MIGIESAMPLILIIDDEASILKMFEKFFRLNSYDVITADNGADGIALFHKHHPDVVITDVVMPDKEGLETIRELKSIDSDANIIAVTGGPSMYLKNARLFGAKETFQKPVDKKELLSTIKNMLE</sequence>
<dbReference type="SUPFAM" id="SSF52172">
    <property type="entry name" value="CheY-like"/>
    <property type="match status" value="1"/>
</dbReference>
<keyword evidence="5" id="KW-1185">Reference proteome</keyword>
<dbReference type="RefSeq" id="WP_178366600.1">
    <property type="nucleotide sequence ID" value="NZ_JACADJ010000026.1"/>
</dbReference>
<comment type="caution">
    <text evidence="4">The sequence shown here is derived from an EMBL/GenBank/DDBJ whole genome shotgun (WGS) entry which is preliminary data.</text>
</comment>
<dbReference type="AlphaFoldDB" id="A0A850T0C5"/>
<organism evidence="4 5">
    <name type="scientific">Desulfobacter latus</name>
    <dbReference type="NCBI Taxonomy" id="2292"/>
    <lineage>
        <taxon>Bacteria</taxon>
        <taxon>Pseudomonadati</taxon>
        <taxon>Thermodesulfobacteriota</taxon>
        <taxon>Desulfobacteria</taxon>
        <taxon>Desulfobacterales</taxon>
        <taxon>Desulfobacteraceae</taxon>
        <taxon>Desulfobacter</taxon>
    </lineage>
</organism>
<evidence type="ECO:0000256" key="1">
    <source>
        <dbReference type="ARBA" id="ARBA00022553"/>
    </source>
</evidence>
<feature type="domain" description="Response regulatory" evidence="3">
    <location>
        <begin position="10"/>
        <end position="123"/>
    </location>
</feature>
<name>A0A850T0C5_9BACT</name>
<dbReference type="PANTHER" id="PTHR44591">
    <property type="entry name" value="STRESS RESPONSE REGULATOR PROTEIN 1"/>
    <property type="match status" value="1"/>
</dbReference>
<keyword evidence="1 2" id="KW-0597">Phosphoprotein</keyword>
<accession>A0A850T0C5</accession>
<evidence type="ECO:0000256" key="2">
    <source>
        <dbReference type="PROSITE-ProRule" id="PRU00169"/>
    </source>
</evidence>
<dbReference type="InterPro" id="IPR050595">
    <property type="entry name" value="Bact_response_regulator"/>
</dbReference>
<protein>
    <submittedName>
        <fullName evidence="4">Response regulator</fullName>
    </submittedName>
</protein>
<evidence type="ECO:0000259" key="3">
    <source>
        <dbReference type="PROSITE" id="PS50110"/>
    </source>
</evidence>